<dbReference type="EMBL" id="JAENHL010000004">
    <property type="protein sequence ID" value="MBK1865107.1"/>
    <property type="molecule type" value="Genomic_DNA"/>
</dbReference>
<keyword evidence="2" id="KW-1185">Reference proteome</keyword>
<dbReference type="Proteomes" id="UP000616151">
    <property type="component" value="Unassembled WGS sequence"/>
</dbReference>
<name>A0ACC5QXH8_9HYPH</name>
<proteinExistence type="predicted"/>
<reference evidence="1" key="1">
    <citation type="submission" date="2021-01" db="EMBL/GenBank/DDBJ databases">
        <authorList>
            <person name="Sun Q."/>
        </authorList>
    </citation>
    <scope>NUCLEOTIDE SEQUENCE</scope>
    <source>
        <strain evidence="1">YIM B02566</strain>
    </source>
</reference>
<keyword evidence="1" id="KW-0808">Transferase</keyword>
<evidence type="ECO:0000313" key="2">
    <source>
        <dbReference type="Proteomes" id="UP000616151"/>
    </source>
</evidence>
<accession>A0ACC5QXH8</accession>
<sequence length="427" mass="46673">MTMHLQNPPMTSASVFNDFIQRSWRSNAERQKAKGAEFVIGKRDGAYLWDIEGSRRVIDCGTGGGVHSLGHRHPEVLAVLTKALEDGRDTGLWSVPNAEYLTLQDRLAKLAPKPHLARSVITLCSTLSVDLATMFAFRVTGRRKMLAYRHGYHGHTGFAAIVTGSPEEGIIDHYNLPDEHCGFLEKYGDVAELDRLLTRDVAAFIVEPMDYETFAPASQEFLGAATRLCRERGILFIMDETRAGLGRTGTLWASEHYDIEPDMMVTGKGLSGGLYPASALMMRPEIYETCMNGHRFSYISSLGGNEISCVVAAKVLDVASRPEFLAGVKTASENLRGRLTEVCARNADVLKGVSGFGMAIAVELQNSRHARALYRQIFAEGVFCHSVAEIDPPSLKLFPPLILSEAQIGEIAGALERAAAAVRNGQS</sequence>
<evidence type="ECO:0000313" key="1">
    <source>
        <dbReference type="EMBL" id="MBK1865107.1"/>
    </source>
</evidence>
<protein>
    <submittedName>
        <fullName evidence="1">Aspartate aminotransferase family protein</fullName>
    </submittedName>
</protein>
<keyword evidence="1" id="KW-0032">Aminotransferase</keyword>
<comment type="caution">
    <text evidence="1">The sequence shown here is derived from an EMBL/GenBank/DDBJ whole genome shotgun (WGS) entry which is preliminary data.</text>
</comment>
<gene>
    <name evidence="1" type="ORF">JHL16_01990</name>
</gene>
<organism evidence="1 2">
    <name type="scientific">Taklimakanibacter albus</name>
    <dbReference type="NCBI Taxonomy" id="2800327"/>
    <lineage>
        <taxon>Bacteria</taxon>
        <taxon>Pseudomonadati</taxon>
        <taxon>Pseudomonadota</taxon>
        <taxon>Alphaproteobacteria</taxon>
        <taxon>Hyphomicrobiales</taxon>
        <taxon>Aestuariivirgaceae</taxon>
        <taxon>Taklimakanibacter</taxon>
    </lineage>
</organism>